<reference evidence="3" key="1">
    <citation type="journal article" date="2019" name="Microbiol. Resour. Announc.">
        <title>Complete Genome Sequence of Halomonas olivaria, a Moderately Halophilic Bacterium Isolated from Olive Processing Effluents, Obtained by Nanopore Sequencing.</title>
        <authorList>
            <person name="Nagata S."/>
            <person name="Ii K.M."/>
            <person name="Tsukimi T."/>
            <person name="Miura M.C."/>
            <person name="Galipon J."/>
            <person name="Arakawa K."/>
        </authorList>
    </citation>
    <scope>NUCLEOTIDE SEQUENCE [LARGE SCALE GENOMIC DNA]</scope>
    <source>
        <strain evidence="3">TYRC17</strain>
    </source>
</reference>
<keyword evidence="3" id="KW-1185">Reference proteome</keyword>
<protein>
    <recommendedName>
        <fullName evidence="4">Enoyl-CoA hydratase</fullName>
    </recommendedName>
</protein>
<dbReference type="Gene3D" id="3.90.226.10">
    <property type="entry name" value="2-enoyl-CoA Hydratase, Chain A, domain 1"/>
    <property type="match status" value="1"/>
</dbReference>
<name>A0ABN5X485_9GAMM</name>
<dbReference type="PROSITE" id="PS00166">
    <property type="entry name" value="ENOYL_COA_HYDRATASE"/>
    <property type="match status" value="1"/>
</dbReference>
<evidence type="ECO:0000313" key="3">
    <source>
        <dbReference type="Proteomes" id="UP000289555"/>
    </source>
</evidence>
<gene>
    <name evidence="2" type="ORF">HORIV_42740</name>
</gene>
<evidence type="ECO:0000256" key="1">
    <source>
        <dbReference type="RuleBase" id="RU003707"/>
    </source>
</evidence>
<dbReference type="InterPro" id="IPR001753">
    <property type="entry name" value="Enoyl-CoA_hydra/iso"/>
</dbReference>
<sequence length="256" mass="27193">MIYQGNAITVTRRDTPSGNNIAMLTFDLKDESVNKLSSAVVAELGEAVKAIQAENSLKGLLIASGKDVFIVGADITEFHGMFSKGEGQIAEMLEQVHGIFNAIEDLPFPTVTAINGLALGGGCEVLLTTDFRVMGEKAKIGLPETKLGILPGWGGCVRLPRLIGADNAIEWIAGGTENRADAALKVGAVDAVVAAEQLEEAALDILDRANAGELDYQARRDEKTSPLKLNPIEQMMAFETAKGYVAGKAGPITRRR</sequence>
<comment type="similarity">
    <text evidence="1">Belongs to the enoyl-CoA hydratase/isomerase family.</text>
</comment>
<evidence type="ECO:0008006" key="4">
    <source>
        <dbReference type="Google" id="ProtNLM"/>
    </source>
</evidence>
<proteinExistence type="inferred from homology"/>
<dbReference type="InterPro" id="IPR029045">
    <property type="entry name" value="ClpP/crotonase-like_dom_sf"/>
</dbReference>
<dbReference type="EMBL" id="AP019416">
    <property type="protein sequence ID" value="BBI51853.1"/>
    <property type="molecule type" value="Genomic_DNA"/>
</dbReference>
<dbReference type="PANTHER" id="PTHR43612">
    <property type="entry name" value="TRIFUNCTIONAL ENZYME SUBUNIT ALPHA"/>
    <property type="match status" value="1"/>
</dbReference>
<dbReference type="PANTHER" id="PTHR43612:SF3">
    <property type="entry name" value="TRIFUNCTIONAL ENZYME SUBUNIT ALPHA, MITOCHONDRIAL"/>
    <property type="match status" value="1"/>
</dbReference>
<evidence type="ECO:0000313" key="2">
    <source>
        <dbReference type="EMBL" id="BBI51853.1"/>
    </source>
</evidence>
<dbReference type="InterPro" id="IPR018376">
    <property type="entry name" value="Enoyl-CoA_hyd/isom_CS"/>
</dbReference>
<dbReference type="Proteomes" id="UP000289555">
    <property type="component" value="Chromosome"/>
</dbReference>
<organism evidence="2 3">
    <name type="scientific">Vreelandella olivaria</name>
    <dbReference type="NCBI Taxonomy" id="390919"/>
    <lineage>
        <taxon>Bacteria</taxon>
        <taxon>Pseudomonadati</taxon>
        <taxon>Pseudomonadota</taxon>
        <taxon>Gammaproteobacteria</taxon>
        <taxon>Oceanospirillales</taxon>
        <taxon>Halomonadaceae</taxon>
        <taxon>Vreelandella</taxon>
    </lineage>
</organism>
<dbReference type="InterPro" id="IPR050136">
    <property type="entry name" value="FA_oxidation_alpha_subunit"/>
</dbReference>
<dbReference type="CDD" id="cd06558">
    <property type="entry name" value="crotonase-like"/>
    <property type="match status" value="1"/>
</dbReference>
<dbReference type="SUPFAM" id="SSF52096">
    <property type="entry name" value="ClpP/crotonase"/>
    <property type="match status" value="1"/>
</dbReference>
<accession>A0ABN5X485</accession>
<dbReference type="Pfam" id="PF00378">
    <property type="entry name" value="ECH_1"/>
    <property type="match status" value="1"/>
</dbReference>